<dbReference type="Gene3D" id="1.10.260.40">
    <property type="entry name" value="lambda repressor-like DNA-binding domains"/>
    <property type="match status" value="1"/>
</dbReference>
<evidence type="ECO:0000259" key="1">
    <source>
        <dbReference type="PROSITE" id="PS50943"/>
    </source>
</evidence>
<feature type="domain" description="HTH cro/C1-type" evidence="1">
    <location>
        <begin position="34"/>
        <end position="89"/>
    </location>
</feature>
<comment type="caution">
    <text evidence="2">The sequence shown here is derived from an EMBL/GenBank/DDBJ whole genome shotgun (WGS) entry which is preliminary data.</text>
</comment>
<dbReference type="RefSeq" id="WP_186923433.1">
    <property type="nucleotide sequence ID" value="NZ_JACOFW010000015.1"/>
</dbReference>
<dbReference type="CDD" id="cd00093">
    <property type="entry name" value="HTH_XRE"/>
    <property type="match status" value="1"/>
</dbReference>
<sequence length="95" mass="10215">MLTHAELKLRALANPEVKIAYDSLAEEYTLAHELLHAREAAGLTQAEVATRMQTKAPAIARLEGGGRHSPSILTLRKYAAAVGCQLEVRLVPKGG</sequence>
<dbReference type="PROSITE" id="PS50943">
    <property type="entry name" value="HTH_CROC1"/>
    <property type="match status" value="1"/>
</dbReference>
<dbReference type="EMBL" id="JACOFW010000015">
    <property type="protein sequence ID" value="MBC3808360.1"/>
    <property type="molecule type" value="Genomic_DNA"/>
</dbReference>
<dbReference type="Pfam" id="PF01381">
    <property type="entry name" value="HTH_3"/>
    <property type="match status" value="1"/>
</dbReference>
<dbReference type="InterPro" id="IPR010982">
    <property type="entry name" value="Lambda_DNA-bd_dom_sf"/>
</dbReference>
<evidence type="ECO:0000313" key="3">
    <source>
        <dbReference type="Proteomes" id="UP000648257"/>
    </source>
</evidence>
<dbReference type="SUPFAM" id="SSF47413">
    <property type="entry name" value="lambda repressor-like DNA-binding domains"/>
    <property type="match status" value="1"/>
</dbReference>
<proteinExistence type="predicted"/>
<dbReference type="SMART" id="SM00530">
    <property type="entry name" value="HTH_XRE"/>
    <property type="match status" value="1"/>
</dbReference>
<name>A0ABR6X701_9BURK</name>
<reference evidence="2 3" key="1">
    <citation type="submission" date="2020-08" db="EMBL/GenBank/DDBJ databases">
        <title>Novel species isolated from subtropical streams in China.</title>
        <authorList>
            <person name="Lu H."/>
        </authorList>
    </citation>
    <scope>NUCLEOTIDE SEQUENCE [LARGE SCALE GENOMIC DNA]</scope>
    <source>
        <strain evidence="2 3">KACC 16656</strain>
    </source>
</reference>
<protein>
    <submittedName>
        <fullName evidence="2">Helix-turn-helix transcriptional regulator</fullName>
    </submittedName>
</protein>
<evidence type="ECO:0000313" key="2">
    <source>
        <dbReference type="EMBL" id="MBC3808360.1"/>
    </source>
</evidence>
<accession>A0ABR6X701</accession>
<dbReference type="Proteomes" id="UP000648257">
    <property type="component" value="Unassembled WGS sequence"/>
</dbReference>
<dbReference type="InterPro" id="IPR001387">
    <property type="entry name" value="Cro/C1-type_HTH"/>
</dbReference>
<gene>
    <name evidence="2" type="ORF">H8K52_13485</name>
</gene>
<organism evidence="2 3">
    <name type="scientific">Undibacterium seohonense</name>
    <dbReference type="NCBI Taxonomy" id="1344950"/>
    <lineage>
        <taxon>Bacteria</taxon>
        <taxon>Pseudomonadati</taxon>
        <taxon>Pseudomonadota</taxon>
        <taxon>Betaproteobacteria</taxon>
        <taxon>Burkholderiales</taxon>
        <taxon>Oxalobacteraceae</taxon>
        <taxon>Undibacterium</taxon>
    </lineage>
</organism>
<keyword evidence="3" id="KW-1185">Reference proteome</keyword>